<evidence type="ECO:0000256" key="8">
    <source>
        <dbReference type="RuleBase" id="RU000354"/>
    </source>
</evidence>
<dbReference type="InterPro" id="IPR015615">
    <property type="entry name" value="TGF-beta-rel"/>
</dbReference>
<protein>
    <submittedName>
        <fullName evidence="11">Bone morphogenetic protein 7</fullName>
    </submittedName>
</protein>
<keyword evidence="7" id="KW-0325">Glycoprotein</keyword>
<dbReference type="InterPro" id="IPR001111">
    <property type="entry name" value="TGF-b_propeptide"/>
</dbReference>
<gene>
    <name evidence="11" type="ORF">PoB_006495700</name>
</gene>
<keyword evidence="3" id="KW-0964">Secreted</keyword>
<organism evidence="11 12">
    <name type="scientific">Plakobranchus ocellatus</name>
    <dbReference type="NCBI Taxonomy" id="259542"/>
    <lineage>
        <taxon>Eukaryota</taxon>
        <taxon>Metazoa</taxon>
        <taxon>Spiralia</taxon>
        <taxon>Lophotrochozoa</taxon>
        <taxon>Mollusca</taxon>
        <taxon>Gastropoda</taxon>
        <taxon>Heterobranchia</taxon>
        <taxon>Euthyneura</taxon>
        <taxon>Panpulmonata</taxon>
        <taxon>Sacoglossa</taxon>
        <taxon>Placobranchoidea</taxon>
        <taxon>Plakobranchidae</taxon>
        <taxon>Plakobranchus</taxon>
    </lineage>
</organism>
<dbReference type="Pfam" id="PF00019">
    <property type="entry name" value="TGF_beta"/>
    <property type="match status" value="1"/>
</dbReference>
<dbReference type="Proteomes" id="UP000735302">
    <property type="component" value="Unassembled WGS sequence"/>
</dbReference>
<dbReference type="InterPro" id="IPR029034">
    <property type="entry name" value="Cystine-knot_cytokine"/>
</dbReference>
<dbReference type="Pfam" id="PF00688">
    <property type="entry name" value="TGFb_propeptide"/>
    <property type="match status" value="1"/>
</dbReference>
<dbReference type="FunFam" id="2.10.90.10:FF:000001">
    <property type="entry name" value="Bone morphogenetic protein 4"/>
    <property type="match status" value="1"/>
</dbReference>
<dbReference type="Gene3D" id="2.10.90.10">
    <property type="entry name" value="Cystine-knot cytokines"/>
    <property type="match status" value="1"/>
</dbReference>
<keyword evidence="4 9" id="KW-0732">Signal</keyword>
<dbReference type="GO" id="GO:0008083">
    <property type="term" value="F:growth factor activity"/>
    <property type="evidence" value="ECO:0007669"/>
    <property type="project" value="UniProtKB-KW"/>
</dbReference>
<evidence type="ECO:0000256" key="5">
    <source>
        <dbReference type="ARBA" id="ARBA00023030"/>
    </source>
</evidence>
<comment type="similarity">
    <text evidence="2 8">Belongs to the TGF-beta family.</text>
</comment>
<evidence type="ECO:0000256" key="1">
    <source>
        <dbReference type="ARBA" id="ARBA00004613"/>
    </source>
</evidence>
<accession>A0AAV4D2P3</accession>
<dbReference type="PROSITE" id="PS00250">
    <property type="entry name" value="TGF_BETA_1"/>
    <property type="match status" value="1"/>
</dbReference>
<dbReference type="SUPFAM" id="SSF57501">
    <property type="entry name" value="Cystine-knot cytokines"/>
    <property type="match status" value="1"/>
</dbReference>
<evidence type="ECO:0000256" key="9">
    <source>
        <dbReference type="SAM" id="SignalP"/>
    </source>
</evidence>
<dbReference type="Gene3D" id="2.60.120.970">
    <property type="match status" value="1"/>
</dbReference>
<comment type="subcellular location">
    <subcellularLocation>
        <location evidence="1">Secreted</location>
    </subcellularLocation>
</comment>
<dbReference type="PANTHER" id="PTHR11848">
    <property type="entry name" value="TGF-BETA FAMILY"/>
    <property type="match status" value="1"/>
</dbReference>
<dbReference type="SMART" id="SM00204">
    <property type="entry name" value="TGFB"/>
    <property type="match status" value="1"/>
</dbReference>
<proteinExistence type="inferred from homology"/>
<keyword evidence="12" id="KW-1185">Reference proteome</keyword>
<dbReference type="InterPro" id="IPR017948">
    <property type="entry name" value="TGFb_CS"/>
</dbReference>
<keyword evidence="6" id="KW-1015">Disulfide bond</keyword>
<evidence type="ECO:0000256" key="3">
    <source>
        <dbReference type="ARBA" id="ARBA00022525"/>
    </source>
</evidence>
<evidence type="ECO:0000256" key="2">
    <source>
        <dbReference type="ARBA" id="ARBA00006656"/>
    </source>
</evidence>
<evidence type="ECO:0000256" key="7">
    <source>
        <dbReference type="ARBA" id="ARBA00023180"/>
    </source>
</evidence>
<feature type="domain" description="TGF-beta family profile" evidence="10">
    <location>
        <begin position="285"/>
        <end position="421"/>
    </location>
</feature>
<dbReference type="CDD" id="cd13761">
    <property type="entry name" value="TGF_beta_BMP5_like"/>
    <property type="match status" value="1"/>
</dbReference>
<dbReference type="PROSITE" id="PS51362">
    <property type="entry name" value="TGF_BETA_2"/>
    <property type="match status" value="1"/>
</dbReference>
<reference evidence="11 12" key="1">
    <citation type="journal article" date="2021" name="Elife">
        <title>Chloroplast acquisition without the gene transfer in kleptoplastic sea slugs, Plakobranchus ocellatus.</title>
        <authorList>
            <person name="Maeda T."/>
            <person name="Takahashi S."/>
            <person name="Yoshida T."/>
            <person name="Shimamura S."/>
            <person name="Takaki Y."/>
            <person name="Nagai Y."/>
            <person name="Toyoda A."/>
            <person name="Suzuki Y."/>
            <person name="Arimoto A."/>
            <person name="Ishii H."/>
            <person name="Satoh N."/>
            <person name="Nishiyama T."/>
            <person name="Hasebe M."/>
            <person name="Maruyama T."/>
            <person name="Minagawa J."/>
            <person name="Obokata J."/>
            <person name="Shigenobu S."/>
        </authorList>
    </citation>
    <scope>NUCLEOTIDE SEQUENCE [LARGE SCALE GENOMIC DNA]</scope>
</reference>
<evidence type="ECO:0000259" key="10">
    <source>
        <dbReference type="PROSITE" id="PS51362"/>
    </source>
</evidence>
<feature type="signal peptide" evidence="9">
    <location>
        <begin position="1"/>
        <end position="20"/>
    </location>
</feature>
<sequence length="421" mass="47696">MGIIALLSLVLAALACQSYAASSFYADNYRGQSVPMGKMARHQQKNVQQDLLELMGLYSKPKPKANKKIIQSASKFMRDLYESLKDLDESGQSAEDTHIHITSRINASALGLDPAKLEGSDVIVSFVNYARKKPFLRHEKDRTFYFDFSEVSVSEQVKGAELRIYKERTTGRELKGQDFTIQLYAFKQGKDWEEKILELQSSLHVTGDTSGWLTLDATQIASDWTLFPYMNLGLYLEVVDRKGKKYHPRDIGIVGRQGPADKQSFLVGYMAMSQHVLERRARSVRARRWTAPDGASYSDNPYAEYSRNGYVMYRSSNNCQKHNLYINFRDIGFDSKFLIAPEGYSAFYCAGDCSFPLGIHMNATNHAIVQTLVHLMTPEQVPKPCCAPTKFGPITLLYYDDNTSVVLQRFRNMIVRACGCH</sequence>
<dbReference type="GO" id="GO:0005615">
    <property type="term" value="C:extracellular space"/>
    <property type="evidence" value="ECO:0007669"/>
    <property type="project" value="TreeGrafter"/>
</dbReference>
<comment type="caution">
    <text evidence="11">The sequence shown here is derived from an EMBL/GenBank/DDBJ whole genome shotgun (WGS) entry which is preliminary data.</text>
</comment>
<feature type="chain" id="PRO_5043652020" evidence="9">
    <location>
        <begin position="21"/>
        <end position="421"/>
    </location>
</feature>
<evidence type="ECO:0000256" key="6">
    <source>
        <dbReference type="ARBA" id="ARBA00023157"/>
    </source>
</evidence>
<dbReference type="EMBL" id="BLXT01007319">
    <property type="protein sequence ID" value="GFO38452.1"/>
    <property type="molecule type" value="Genomic_DNA"/>
</dbReference>
<dbReference type="PANTHER" id="PTHR11848:SF310">
    <property type="entry name" value="PROTEIN 60A-RELATED"/>
    <property type="match status" value="1"/>
</dbReference>
<name>A0AAV4D2P3_9GAST</name>
<evidence type="ECO:0000313" key="11">
    <source>
        <dbReference type="EMBL" id="GFO38452.1"/>
    </source>
</evidence>
<evidence type="ECO:0000313" key="12">
    <source>
        <dbReference type="Proteomes" id="UP000735302"/>
    </source>
</evidence>
<dbReference type="GO" id="GO:0005125">
    <property type="term" value="F:cytokine activity"/>
    <property type="evidence" value="ECO:0007669"/>
    <property type="project" value="TreeGrafter"/>
</dbReference>
<dbReference type="AlphaFoldDB" id="A0AAV4D2P3"/>
<evidence type="ECO:0000256" key="4">
    <source>
        <dbReference type="ARBA" id="ARBA00022729"/>
    </source>
</evidence>
<keyword evidence="5 8" id="KW-0339">Growth factor</keyword>
<dbReference type="InterPro" id="IPR001839">
    <property type="entry name" value="TGF-b_C"/>
</dbReference>